<feature type="domain" description="EF-hand" evidence="3">
    <location>
        <begin position="87"/>
        <end position="122"/>
    </location>
</feature>
<organism evidence="4 5">
    <name type="scientific">Cymbomonas tetramitiformis</name>
    <dbReference type="NCBI Taxonomy" id="36881"/>
    <lineage>
        <taxon>Eukaryota</taxon>
        <taxon>Viridiplantae</taxon>
        <taxon>Chlorophyta</taxon>
        <taxon>Pyramimonadophyceae</taxon>
        <taxon>Pyramimonadales</taxon>
        <taxon>Pyramimonadaceae</taxon>
        <taxon>Cymbomonas</taxon>
    </lineage>
</organism>
<dbReference type="Proteomes" id="UP001190700">
    <property type="component" value="Unassembled WGS sequence"/>
</dbReference>
<dbReference type="SUPFAM" id="SSF47473">
    <property type="entry name" value="EF-hand"/>
    <property type="match status" value="1"/>
</dbReference>
<sequence length="312" mass="35642">GTHELRSAFKFFDRDGSGTITKQEFVEALENLQINLRTQDLKVLLNRYGAGKKGHIDFLDFVNTVMPRCHEEREDGLFHKMRNVISTDWRSLRSAFAAADRDNSGTLDFPEMKNLCEQCNIHINDEDLREMLAACDVNGDGTADYEEFSTMLKSSSMTDVLRKNSNLGSRSRAYSPTARIDNITYEEIEMPTPEPTPHKPIFGGRQQRPRTPAEQKYSAHGDLEDDYERPWTPEYSSAEINHQRPASSARRQQASRGSHVSEDNTRKLAAWKAEKLQEAKKVELKNRGAKQRAQNRASYRPPEIGPAWNRPL</sequence>
<keyword evidence="1" id="KW-0106">Calcium</keyword>
<dbReference type="EMBL" id="LGRX02020644">
    <property type="protein sequence ID" value="KAK3257336.1"/>
    <property type="molecule type" value="Genomic_DNA"/>
</dbReference>
<feature type="non-terminal residue" evidence="4">
    <location>
        <position position="1"/>
    </location>
</feature>
<reference evidence="4 5" key="1">
    <citation type="journal article" date="2015" name="Genome Biol. Evol.">
        <title>Comparative Genomics of a Bacterivorous Green Alga Reveals Evolutionary Causalities and Consequences of Phago-Mixotrophic Mode of Nutrition.</title>
        <authorList>
            <person name="Burns J.A."/>
            <person name="Paasch A."/>
            <person name="Narechania A."/>
            <person name="Kim E."/>
        </authorList>
    </citation>
    <scope>NUCLEOTIDE SEQUENCE [LARGE SCALE GENOMIC DNA]</scope>
    <source>
        <strain evidence="4 5">PLY_AMNH</strain>
    </source>
</reference>
<dbReference type="InterPro" id="IPR011992">
    <property type="entry name" value="EF-hand-dom_pair"/>
</dbReference>
<name>A0AAE0FCS2_9CHLO</name>
<dbReference type="PANTHER" id="PTHR20875">
    <property type="entry name" value="EF-HAND CALCIUM-BINDING DOMAIN-CONTAINING PROTEIN 6-RELATED"/>
    <property type="match status" value="1"/>
</dbReference>
<feature type="compositionally biased region" description="Basic and acidic residues" evidence="2">
    <location>
        <begin position="211"/>
        <end position="222"/>
    </location>
</feature>
<comment type="caution">
    <text evidence="4">The sequence shown here is derived from an EMBL/GenBank/DDBJ whole genome shotgun (WGS) entry which is preliminary data.</text>
</comment>
<dbReference type="FunFam" id="1.10.238.10:FF:000001">
    <property type="entry name" value="Calmodulin 1"/>
    <property type="match status" value="1"/>
</dbReference>
<dbReference type="InterPro" id="IPR002048">
    <property type="entry name" value="EF_hand_dom"/>
</dbReference>
<accession>A0AAE0FCS2</accession>
<feature type="compositionally biased region" description="Basic and acidic residues" evidence="2">
    <location>
        <begin position="259"/>
        <end position="286"/>
    </location>
</feature>
<evidence type="ECO:0000259" key="3">
    <source>
        <dbReference type="PROSITE" id="PS50222"/>
    </source>
</evidence>
<evidence type="ECO:0000313" key="4">
    <source>
        <dbReference type="EMBL" id="KAK3257336.1"/>
    </source>
</evidence>
<feature type="domain" description="EF-hand" evidence="3">
    <location>
        <begin position="1"/>
        <end position="35"/>
    </location>
</feature>
<evidence type="ECO:0000256" key="1">
    <source>
        <dbReference type="ARBA" id="ARBA00022837"/>
    </source>
</evidence>
<feature type="region of interest" description="Disordered" evidence="2">
    <location>
        <begin position="184"/>
        <end position="312"/>
    </location>
</feature>
<dbReference type="SMART" id="SM00054">
    <property type="entry name" value="EFh"/>
    <property type="match status" value="3"/>
</dbReference>
<dbReference type="Gene3D" id="1.10.238.10">
    <property type="entry name" value="EF-hand"/>
    <property type="match status" value="2"/>
</dbReference>
<keyword evidence="5" id="KW-1185">Reference proteome</keyword>
<dbReference type="GO" id="GO:0005509">
    <property type="term" value="F:calcium ion binding"/>
    <property type="evidence" value="ECO:0007669"/>
    <property type="project" value="InterPro"/>
</dbReference>
<dbReference type="Pfam" id="PF13499">
    <property type="entry name" value="EF-hand_7"/>
    <property type="match status" value="2"/>
</dbReference>
<gene>
    <name evidence="4" type="ORF">CYMTET_33572</name>
</gene>
<evidence type="ECO:0000313" key="5">
    <source>
        <dbReference type="Proteomes" id="UP001190700"/>
    </source>
</evidence>
<feature type="domain" description="EF-hand" evidence="3">
    <location>
        <begin position="123"/>
        <end position="158"/>
    </location>
</feature>
<dbReference type="PANTHER" id="PTHR20875:SF0">
    <property type="entry name" value="GH12158P"/>
    <property type="match status" value="1"/>
</dbReference>
<dbReference type="PROSITE" id="PS50222">
    <property type="entry name" value="EF_HAND_2"/>
    <property type="match status" value="3"/>
</dbReference>
<feature type="compositionally biased region" description="Low complexity" evidence="2">
    <location>
        <begin position="243"/>
        <end position="256"/>
    </location>
</feature>
<evidence type="ECO:0000256" key="2">
    <source>
        <dbReference type="SAM" id="MobiDB-lite"/>
    </source>
</evidence>
<proteinExistence type="predicted"/>
<dbReference type="CDD" id="cd00051">
    <property type="entry name" value="EFh"/>
    <property type="match status" value="1"/>
</dbReference>
<dbReference type="InterPro" id="IPR018247">
    <property type="entry name" value="EF_Hand_1_Ca_BS"/>
</dbReference>
<protein>
    <recommendedName>
        <fullName evidence="3">EF-hand domain-containing protein</fullName>
    </recommendedName>
</protein>
<dbReference type="AlphaFoldDB" id="A0AAE0FCS2"/>
<dbReference type="PROSITE" id="PS00018">
    <property type="entry name" value="EF_HAND_1"/>
    <property type="match status" value="2"/>
</dbReference>
<dbReference type="InterPro" id="IPR052603">
    <property type="entry name" value="EFCB6"/>
</dbReference>